<comment type="caution">
    <text evidence="2">The sequence shown here is derived from an EMBL/GenBank/DDBJ whole genome shotgun (WGS) entry which is preliminary data.</text>
</comment>
<evidence type="ECO:0000313" key="2">
    <source>
        <dbReference type="EMBL" id="MBB6170725.1"/>
    </source>
</evidence>
<dbReference type="EMBL" id="JACHDS010000001">
    <property type="protein sequence ID" value="MBB6170725.1"/>
    <property type="molecule type" value="Genomic_DNA"/>
</dbReference>
<dbReference type="RefSeq" id="WP_184073565.1">
    <property type="nucleotide sequence ID" value="NZ_JACHDS010000001.1"/>
</dbReference>
<proteinExistence type="predicted"/>
<name>A0A7W9YEJ4_9ACTN</name>
<evidence type="ECO:0000256" key="1">
    <source>
        <dbReference type="SAM" id="MobiDB-lite"/>
    </source>
</evidence>
<gene>
    <name evidence="2" type="ORF">HNR23_000785</name>
</gene>
<sequence>MSGEIPAVLTVSPSGPVAVSWHWSASGAPVLVLDGGAVHLRLDPGCLAPEDARRFASLLEREGPVFAAVLRRWAVVWPDPDTPEPPPPPYAMDVGDD</sequence>
<reference evidence="2 3" key="1">
    <citation type="submission" date="2020-08" db="EMBL/GenBank/DDBJ databases">
        <title>Sequencing the genomes of 1000 actinobacteria strains.</title>
        <authorList>
            <person name="Klenk H.-P."/>
        </authorList>
    </citation>
    <scope>NUCLEOTIDE SEQUENCE [LARGE SCALE GENOMIC DNA]</scope>
    <source>
        <strain evidence="2 3">DSM 46659</strain>
    </source>
</reference>
<keyword evidence="3" id="KW-1185">Reference proteome</keyword>
<protein>
    <submittedName>
        <fullName evidence="2">Uncharacterized protein</fullName>
    </submittedName>
</protein>
<dbReference type="AlphaFoldDB" id="A0A7W9YEJ4"/>
<feature type="region of interest" description="Disordered" evidence="1">
    <location>
        <begin position="78"/>
        <end position="97"/>
    </location>
</feature>
<accession>A0A7W9YEJ4</accession>
<organism evidence="2 3">
    <name type="scientific">Nocardiopsis mwathae</name>
    <dbReference type="NCBI Taxonomy" id="1472723"/>
    <lineage>
        <taxon>Bacteria</taxon>
        <taxon>Bacillati</taxon>
        <taxon>Actinomycetota</taxon>
        <taxon>Actinomycetes</taxon>
        <taxon>Streptosporangiales</taxon>
        <taxon>Nocardiopsidaceae</taxon>
        <taxon>Nocardiopsis</taxon>
    </lineage>
</organism>
<evidence type="ECO:0000313" key="3">
    <source>
        <dbReference type="Proteomes" id="UP000546642"/>
    </source>
</evidence>
<dbReference type="Proteomes" id="UP000546642">
    <property type="component" value="Unassembled WGS sequence"/>
</dbReference>